<dbReference type="InterPro" id="IPR050358">
    <property type="entry name" value="RSE1/DDB1/CFT1"/>
</dbReference>
<accession>A0A367KNB6</accession>
<keyword evidence="3" id="KW-1185">Reference proteome</keyword>
<sequence length="643" mass="72994">ACTFVVDQIGSKLLRTCPSYIGYFDIKSNNKPRSVLVVGTFSPSLLFFSVDERSLLQIIQEVDLSSFSSKEFTVVNSATLLESSVLRQPLYFITGLRQGDLFSFKINHDPLDEAIVVKQPYSHNIGSRAVKLLCGHSGVYALCEQLWRLTCSIKDRIQLEQVLLPKFDRFMNTIAPLDCDVPLLWNTGESFAVFADDRLYLFQLSLESKINTNKIYLGQTPKKVLYDKTLNYIITVTTAMDSGKRKNFMRLIDPSKYQVKNMHLFFYKLIKCLVEWSLKNNNKLYKYLCIGIGHPEEESRFSKSSRTWYPKKETGTMILFRLKAKRSTSSGSFMLKQVWTQEKLPGSVYSVCPHSAGLLFSAGAHLYLYRLDTSTGKLIEVAHKLLHSTITSIHGDGERICVTCHNDESISFYRFDSDTSTLHFLKSDVASRSVHHSLVIDSRLAVGVSYSGGMVALYDDPSSIHEKRLECLFSFHYSDVLVGPSLALLGSHNDLFYTNQSTPHILPWSLDLGKSNTTKPIVACTVSGGMLHVYRISSPLYNLFCVLQDLLLDFEPTRPLLGSVEDFKHWYCQLSGGEKSTIHGDLVESFLRLSFDEQLRLISQDDSQIKPALMHVLTYFFKEEVCVDQVIMFIKNILSYFAK</sequence>
<dbReference type="Gene3D" id="2.130.10.10">
    <property type="entry name" value="YVTN repeat-like/Quinoprotein amine dehydrogenase"/>
    <property type="match status" value="1"/>
</dbReference>
<evidence type="ECO:0000259" key="1">
    <source>
        <dbReference type="Pfam" id="PF03178"/>
    </source>
</evidence>
<dbReference type="STRING" id="4846.A0A367KNB6"/>
<dbReference type="AlphaFoldDB" id="A0A367KNB6"/>
<dbReference type="Proteomes" id="UP000253551">
    <property type="component" value="Unassembled WGS sequence"/>
</dbReference>
<organism evidence="2 3">
    <name type="scientific">Rhizopus stolonifer</name>
    <name type="common">Rhizopus nigricans</name>
    <dbReference type="NCBI Taxonomy" id="4846"/>
    <lineage>
        <taxon>Eukaryota</taxon>
        <taxon>Fungi</taxon>
        <taxon>Fungi incertae sedis</taxon>
        <taxon>Mucoromycota</taxon>
        <taxon>Mucoromycotina</taxon>
        <taxon>Mucoromycetes</taxon>
        <taxon>Mucorales</taxon>
        <taxon>Mucorineae</taxon>
        <taxon>Rhizopodaceae</taxon>
        <taxon>Rhizopus</taxon>
    </lineage>
</organism>
<dbReference type="SUPFAM" id="SSF69322">
    <property type="entry name" value="Tricorn protease domain 2"/>
    <property type="match status" value="1"/>
</dbReference>
<evidence type="ECO:0000313" key="2">
    <source>
        <dbReference type="EMBL" id="RCI03716.1"/>
    </source>
</evidence>
<dbReference type="Pfam" id="PF03178">
    <property type="entry name" value="CPSF_A"/>
    <property type="match status" value="1"/>
</dbReference>
<proteinExistence type="predicted"/>
<feature type="non-terminal residue" evidence="2">
    <location>
        <position position="1"/>
    </location>
</feature>
<gene>
    <name evidence="2" type="ORF">CU098_012085</name>
</gene>
<dbReference type="InterPro" id="IPR004871">
    <property type="entry name" value="RSE1/DDB1/CPSF1_C"/>
</dbReference>
<dbReference type="EMBL" id="PJQM01000920">
    <property type="protein sequence ID" value="RCI03716.1"/>
    <property type="molecule type" value="Genomic_DNA"/>
</dbReference>
<dbReference type="GO" id="GO:0003676">
    <property type="term" value="F:nucleic acid binding"/>
    <property type="evidence" value="ECO:0007669"/>
    <property type="project" value="InterPro"/>
</dbReference>
<protein>
    <recommendedName>
        <fullName evidence="1">RSE1/DDB1/CPSF1 C-terminal domain-containing protein</fullName>
    </recommendedName>
</protein>
<reference evidence="2 3" key="1">
    <citation type="journal article" date="2018" name="G3 (Bethesda)">
        <title>Phylogenetic and Phylogenomic Definition of Rhizopus Species.</title>
        <authorList>
            <person name="Gryganskyi A.P."/>
            <person name="Golan J."/>
            <person name="Dolatabadi S."/>
            <person name="Mondo S."/>
            <person name="Robb S."/>
            <person name="Idnurm A."/>
            <person name="Muszewska A."/>
            <person name="Steczkiewicz K."/>
            <person name="Masonjones S."/>
            <person name="Liao H.L."/>
            <person name="Gajdeczka M.T."/>
            <person name="Anike F."/>
            <person name="Vuek A."/>
            <person name="Anishchenko I.M."/>
            <person name="Voigt K."/>
            <person name="de Hoog G.S."/>
            <person name="Smith M.E."/>
            <person name="Heitman J."/>
            <person name="Vilgalys R."/>
            <person name="Stajich J.E."/>
        </authorList>
    </citation>
    <scope>NUCLEOTIDE SEQUENCE [LARGE SCALE GENOMIC DNA]</scope>
    <source>
        <strain evidence="2 3">LSU 92-RS-03</strain>
    </source>
</reference>
<feature type="domain" description="RSE1/DDB1/CPSF1 C-terminal" evidence="1">
    <location>
        <begin position="248"/>
        <end position="591"/>
    </location>
</feature>
<dbReference type="OrthoDB" id="20774at2759"/>
<dbReference type="InterPro" id="IPR015943">
    <property type="entry name" value="WD40/YVTN_repeat-like_dom_sf"/>
</dbReference>
<dbReference type="GO" id="GO:0005634">
    <property type="term" value="C:nucleus"/>
    <property type="evidence" value="ECO:0007669"/>
    <property type="project" value="InterPro"/>
</dbReference>
<evidence type="ECO:0000313" key="3">
    <source>
        <dbReference type="Proteomes" id="UP000253551"/>
    </source>
</evidence>
<name>A0A367KNB6_RHIST</name>
<comment type="caution">
    <text evidence="2">The sequence shown here is derived from an EMBL/GenBank/DDBJ whole genome shotgun (WGS) entry which is preliminary data.</text>
</comment>
<dbReference type="PANTHER" id="PTHR10644">
    <property type="entry name" value="DNA REPAIR/RNA PROCESSING CPSF FAMILY"/>
    <property type="match status" value="1"/>
</dbReference>